<name>A0ABV6C848_9GAMM</name>
<organism evidence="2 3">
    <name type="scientific">Thorsellia kenyensis</name>
    <dbReference type="NCBI Taxonomy" id="1549888"/>
    <lineage>
        <taxon>Bacteria</taxon>
        <taxon>Pseudomonadati</taxon>
        <taxon>Pseudomonadota</taxon>
        <taxon>Gammaproteobacteria</taxon>
        <taxon>Enterobacterales</taxon>
        <taxon>Thorselliaceae</taxon>
        <taxon>Thorsellia</taxon>
    </lineage>
</organism>
<dbReference type="Gene3D" id="3.30.70.1320">
    <property type="entry name" value="Multidrug efflux transporter AcrB pore domain like"/>
    <property type="match status" value="1"/>
</dbReference>
<feature type="transmembrane region" description="Helical" evidence="1">
    <location>
        <begin position="941"/>
        <end position="961"/>
    </location>
</feature>
<feature type="transmembrane region" description="Helical" evidence="1">
    <location>
        <begin position="523"/>
        <end position="541"/>
    </location>
</feature>
<keyword evidence="3" id="KW-1185">Reference proteome</keyword>
<feature type="transmembrane region" description="Helical" evidence="1">
    <location>
        <begin position="463"/>
        <end position="490"/>
    </location>
</feature>
<dbReference type="Gene3D" id="3.30.70.1440">
    <property type="entry name" value="Multidrug efflux transporter AcrB pore domain"/>
    <property type="match status" value="1"/>
</dbReference>
<dbReference type="SUPFAM" id="SSF82866">
    <property type="entry name" value="Multidrug efflux transporter AcrB transmembrane domain"/>
    <property type="match status" value="2"/>
</dbReference>
<dbReference type="SUPFAM" id="SSF82714">
    <property type="entry name" value="Multidrug efflux transporter AcrB TolC docking domain, DN and DC subdomains"/>
    <property type="match status" value="2"/>
</dbReference>
<feature type="transmembrane region" description="Helical" evidence="1">
    <location>
        <begin position="840"/>
        <end position="859"/>
    </location>
</feature>
<gene>
    <name evidence="2" type="ORF">ACFFIT_03325</name>
</gene>
<dbReference type="InterPro" id="IPR001036">
    <property type="entry name" value="Acrflvin-R"/>
</dbReference>
<keyword evidence="1" id="KW-1133">Transmembrane helix</keyword>
<feature type="transmembrane region" description="Helical" evidence="1">
    <location>
        <begin position="386"/>
        <end position="405"/>
    </location>
</feature>
<dbReference type="SUPFAM" id="SSF82693">
    <property type="entry name" value="Multidrug efflux transporter AcrB pore domain, PN1, PN2, PC1 and PC2 subdomains"/>
    <property type="match status" value="3"/>
</dbReference>
<evidence type="ECO:0000313" key="3">
    <source>
        <dbReference type="Proteomes" id="UP001589758"/>
    </source>
</evidence>
<feature type="transmembrane region" description="Helical" evidence="1">
    <location>
        <begin position="360"/>
        <end position="380"/>
    </location>
</feature>
<dbReference type="Gene3D" id="3.30.2090.10">
    <property type="entry name" value="Multidrug efflux transporter AcrB TolC docking domain, DN and DC subdomains"/>
    <property type="match status" value="2"/>
</dbReference>
<comment type="caution">
    <text evidence="2">The sequence shown here is derived from an EMBL/GenBank/DDBJ whole genome shotgun (WGS) entry which is preliminary data.</text>
</comment>
<feature type="transmembrane region" description="Helical" evidence="1">
    <location>
        <begin position="967"/>
        <end position="995"/>
    </location>
</feature>
<dbReference type="RefSeq" id="WP_385876226.1">
    <property type="nucleotide sequence ID" value="NZ_JBHLXE010000033.1"/>
</dbReference>
<dbReference type="EMBL" id="JBHLXE010000033">
    <property type="protein sequence ID" value="MFC0179136.1"/>
    <property type="molecule type" value="Genomic_DNA"/>
</dbReference>
<dbReference type="PANTHER" id="PTHR32063">
    <property type="match status" value="1"/>
</dbReference>
<dbReference type="Gene3D" id="1.20.1640.10">
    <property type="entry name" value="Multidrug efflux transporter AcrB transmembrane domain"/>
    <property type="match status" value="2"/>
</dbReference>
<feature type="transmembrane region" description="Helical" evidence="1">
    <location>
        <begin position="426"/>
        <end position="451"/>
    </location>
</feature>
<dbReference type="PANTHER" id="PTHR32063:SF77">
    <property type="entry name" value="ACR FAMILY TRANSPORT PROTEIN"/>
    <property type="match status" value="1"/>
</dbReference>
<keyword evidence="1" id="KW-0812">Transmembrane</keyword>
<dbReference type="InterPro" id="IPR027463">
    <property type="entry name" value="AcrB_DN_DC_subdom"/>
</dbReference>
<dbReference type="Proteomes" id="UP001589758">
    <property type="component" value="Unassembled WGS sequence"/>
</dbReference>
<sequence length="1014" mass="111404">MPMPLSTWSIRNPIPPLVLFLVLIVAGSISFKFLPITQLPNLVIPIVVVNVNQPGAAPSEMETQVTQKIEGAVTGITGVKHINSTISEGSSSTMIEFYMSTEIDRAVNDTRDAISKIRSELPNNVLDPVIERLEAESQPILIYTLGSSELNQEELSWYIDDTLSRELLAIPGVASVSRNGGIDREIILVLNPERLSAYGISAAQVSQQISSTNINMPSGRFNVGDQEYTLRTLGSQKTIEELENLWIHLNNDQQVKLTDLGNIVDGTIEQRNLTRQNNLPVITFSITRSKGSSDINVGDAVAKKISELSAKNPNLKFSLALSMVEFTQTTYDSTIYTFFEAAILTILVIFIFLKDIRATFIAAITIPLSIIPTFIFMNMMGFSLNMVSLLAISLVTGVLVDDAIVEIENIHRHMKEGLKPFKASVIAANEIGLAVVATTMVICSVFVPVSFMDGIAGQYFREFGLTVAISAFFSLVVARLLTPMLCAYFLKMPKYLHDEEKQGFIMKRYQSILRWTLAHRAKTVSLAFLVMFFSFGLAKYVPSDFIPASDYGQSRLSVQLPRGVSAKDTDAIMQEISAILEKREEVVSTITSVSSQNVNRGEINIKLLPADERTLSQREFESDVLPSLLALADVKVEFSKVEGGKDLSYNLIGSNSELLTITAQNIAREMRTLPELISVNTSASERQPELTVTPDYAKAASLGITPVQIGQALNIASLGDIEANLGKFSEGSRQLPIRVRLPAADKQNIEILHNLPIKTANGNSVPLSAIASFEFNLGPTVIERYDRIQKIAIEANLNNVVLGEAESKFFELPSVKNLPEGITLTRSGDSEVFAELLRNFFLAIGAGLLLVYIVQVLLYKDWLQPLTRMAALPLSIGGAFLLLLITDTAFSMPVMIGMLMLMGIADKNAILLVDYMLELLDRGYTKQEAILKACQVRARPIIMTSLAMLAGMIPISLGIGLNTEFKAPMAVAVVGGLISSTLLSLIFVPVLFSLMRDFREFLAKKLRPLVNQEE</sequence>
<proteinExistence type="predicted"/>
<evidence type="ECO:0000256" key="1">
    <source>
        <dbReference type="SAM" id="Phobius"/>
    </source>
</evidence>
<feature type="transmembrane region" description="Helical" evidence="1">
    <location>
        <begin position="335"/>
        <end position="353"/>
    </location>
</feature>
<keyword evidence="1" id="KW-0472">Membrane</keyword>
<evidence type="ECO:0000313" key="2">
    <source>
        <dbReference type="EMBL" id="MFC0179136.1"/>
    </source>
</evidence>
<protein>
    <submittedName>
        <fullName evidence="2">Efflux RND transporter permease subunit</fullName>
    </submittedName>
</protein>
<reference evidence="2 3" key="1">
    <citation type="submission" date="2024-09" db="EMBL/GenBank/DDBJ databases">
        <authorList>
            <person name="Sun Q."/>
            <person name="Mori K."/>
        </authorList>
    </citation>
    <scope>NUCLEOTIDE SEQUENCE [LARGE SCALE GENOMIC DNA]</scope>
    <source>
        <strain evidence="2 3">CCM 8545</strain>
    </source>
</reference>
<dbReference type="Gene3D" id="3.30.70.1430">
    <property type="entry name" value="Multidrug efflux transporter AcrB pore domain"/>
    <property type="match status" value="2"/>
</dbReference>
<accession>A0ABV6C848</accession>
<dbReference type="Pfam" id="PF00873">
    <property type="entry name" value="ACR_tran"/>
    <property type="match status" value="1"/>
</dbReference>
<dbReference type="PRINTS" id="PR00702">
    <property type="entry name" value="ACRIFLAVINRP"/>
</dbReference>